<dbReference type="PANTHER" id="PTHR10996">
    <property type="entry name" value="2-HYDROXYACID DEHYDROGENASE-RELATED"/>
    <property type="match status" value="1"/>
</dbReference>
<keyword evidence="7" id="KW-1185">Reference proteome</keyword>
<keyword evidence="2 3" id="KW-0560">Oxidoreductase</keyword>
<dbReference type="PROSITE" id="PS00670">
    <property type="entry name" value="D_2_HYDROXYACID_DH_2"/>
    <property type="match status" value="1"/>
</dbReference>
<dbReference type="Pfam" id="PF02826">
    <property type="entry name" value="2-Hacid_dh_C"/>
    <property type="match status" value="1"/>
</dbReference>
<dbReference type="PANTHER" id="PTHR10996:SF283">
    <property type="entry name" value="GLYOXYLATE_HYDROXYPYRUVATE REDUCTASE B"/>
    <property type="match status" value="1"/>
</dbReference>
<dbReference type="EMBL" id="JBHUII010000007">
    <property type="protein sequence ID" value="MFD2206843.1"/>
    <property type="molecule type" value="Genomic_DNA"/>
</dbReference>
<gene>
    <name evidence="6" type="ORF">ACFSKO_14525</name>
</gene>
<reference evidence="7" key="1">
    <citation type="journal article" date="2019" name="Int. J. Syst. Evol. Microbiol.">
        <title>The Global Catalogue of Microorganisms (GCM) 10K type strain sequencing project: providing services to taxonomists for standard genome sequencing and annotation.</title>
        <authorList>
            <consortium name="The Broad Institute Genomics Platform"/>
            <consortium name="The Broad Institute Genome Sequencing Center for Infectious Disease"/>
            <person name="Wu L."/>
            <person name="Ma J."/>
        </authorList>
    </citation>
    <scope>NUCLEOTIDE SEQUENCE [LARGE SCALE GENOMIC DNA]</scope>
    <source>
        <strain evidence="7">CGMCC 4.7192</strain>
    </source>
</reference>
<evidence type="ECO:0000313" key="7">
    <source>
        <dbReference type="Proteomes" id="UP001597294"/>
    </source>
</evidence>
<accession>A0ABW5BL16</accession>
<protein>
    <submittedName>
        <fullName evidence="6">Phosphoglycerate dehydrogenase</fullName>
    </submittedName>
</protein>
<dbReference type="InterPro" id="IPR006140">
    <property type="entry name" value="D-isomer_DH_NAD-bd"/>
</dbReference>
<dbReference type="InterPro" id="IPR029753">
    <property type="entry name" value="D-isomer_DH_CS"/>
</dbReference>
<dbReference type="SUPFAM" id="SSF52283">
    <property type="entry name" value="Formate/glycerate dehydrogenase catalytic domain-like"/>
    <property type="match status" value="1"/>
</dbReference>
<dbReference type="InterPro" id="IPR050223">
    <property type="entry name" value="D-isomer_2-hydroxyacid_DH"/>
</dbReference>
<evidence type="ECO:0000259" key="4">
    <source>
        <dbReference type="Pfam" id="PF00389"/>
    </source>
</evidence>
<proteinExistence type="inferred from homology"/>
<evidence type="ECO:0000313" key="6">
    <source>
        <dbReference type="EMBL" id="MFD2206843.1"/>
    </source>
</evidence>
<dbReference type="InterPro" id="IPR036291">
    <property type="entry name" value="NAD(P)-bd_dom_sf"/>
</dbReference>
<feature type="domain" description="D-isomer specific 2-hydroxyacid dehydrogenase catalytic" evidence="4">
    <location>
        <begin position="38"/>
        <end position="307"/>
    </location>
</feature>
<sequence>MTKHKADSSWNIAVASRSFSRHPMLREELLSLYPKAIFNDEGLSLKDESLVTFLKGMDAAVLALEPVTEAVLSQLPSLKTISKFGVGFDKIDIAALINRDIHLGWTGGVNKRSVTELALCMMISLIRNIDQSSRDVRAGKWMILPGKQLSNHTIGVIGCGHIGKDLIPILKTLGCKVLVHDIRDYSEFYQEHSVTPVSMKELLSQSDVITLHVPLNKTTTNIISAERIALMKDGAILINTARGGLVDEEALSTALISGKLSGAAFDAFAIEPPVSSNLLKLNNFMSTPHIGGSAAEAILSMGRAAIKGLAQNQLPEKGVFPQ</sequence>
<comment type="similarity">
    <text evidence="1 3">Belongs to the D-isomer specific 2-hydroxyacid dehydrogenase family.</text>
</comment>
<evidence type="ECO:0000256" key="1">
    <source>
        <dbReference type="ARBA" id="ARBA00005854"/>
    </source>
</evidence>
<dbReference type="InterPro" id="IPR006139">
    <property type="entry name" value="D-isomer_2_OHA_DH_cat_dom"/>
</dbReference>
<evidence type="ECO:0000256" key="3">
    <source>
        <dbReference type="RuleBase" id="RU003719"/>
    </source>
</evidence>
<dbReference type="InterPro" id="IPR029752">
    <property type="entry name" value="D-isomer_DH_CS1"/>
</dbReference>
<organism evidence="6 7">
    <name type="scientific">Kiloniella antarctica</name>
    <dbReference type="NCBI Taxonomy" id="1550907"/>
    <lineage>
        <taxon>Bacteria</taxon>
        <taxon>Pseudomonadati</taxon>
        <taxon>Pseudomonadota</taxon>
        <taxon>Alphaproteobacteria</taxon>
        <taxon>Rhodospirillales</taxon>
        <taxon>Kiloniellaceae</taxon>
        <taxon>Kiloniella</taxon>
    </lineage>
</organism>
<evidence type="ECO:0000259" key="5">
    <source>
        <dbReference type="Pfam" id="PF02826"/>
    </source>
</evidence>
<dbReference type="RefSeq" id="WP_380252877.1">
    <property type="nucleotide sequence ID" value="NZ_JBHUII010000007.1"/>
</dbReference>
<dbReference type="PROSITE" id="PS00671">
    <property type="entry name" value="D_2_HYDROXYACID_DH_3"/>
    <property type="match status" value="1"/>
</dbReference>
<dbReference type="CDD" id="cd12172">
    <property type="entry name" value="PGDH_like_2"/>
    <property type="match status" value="1"/>
</dbReference>
<dbReference type="Proteomes" id="UP001597294">
    <property type="component" value="Unassembled WGS sequence"/>
</dbReference>
<dbReference type="SUPFAM" id="SSF51735">
    <property type="entry name" value="NAD(P)-binding Rossmann-fold domains"/>
    <property type="match status" value="1"/>
</dbReference>
<dbReference type="Gene3D" id="3.40.50.720">
    <property type="entry name" value="NAD(P)-binding Rossmann-like Domain"/>
    <property type="match status" value="2"/>
</dbReference>
<name>A0ABW5BL16_9PROT</name>
<feature type="domain" description="D-isomer specific 2-hydroxyacid dehydrogenase NAD-binding" evidence="5">
    <location>
        <begin position="120"/>
        <end position="291"/>
    </location>
</feature>
<evidence type="ECO:0000256" key="2">
    <source>
        <dbReference type="ARBA" id="ARBA00023002"/>
    </source>
</evidence>
<comment type="caution">
    <text evidence="6">The sequence shown here is derived from an EMBL/GenBank/DDBJ whole genome shotgun (WGS) entry which is preliminary data.</text>
</comment>
<dbReference type="Pfam" id="PF00389">
    <property type="entry name" value="2-Hacid_dh"/>
    <property type="match status" value="1"/>
</dbReference>
<dbReference type="PROSITE" id="PS00065">
    <property type="entry name" value="D_2_HYDROXYACID_DH_1"/>
    <property type="match status" value="1"/>
</dbReference>